<reference evidence="3 4" key="1">
    <citation type="journal article" date="2009" name="Curr. Microbiol.">
        <title>Molecular cloning and expression of a novel cholinephosphotransferase involved in glycoglycerophospholipid biosynthesis of Mycoplasma fermentans.</title>
        <authorList>
            <person name="Ishida N."/>
            <person name="Irikura D."/>
            <person name="Matsuda K."/>
            <person name="Sato S."/>
            <person name="Asano K."/>
        </authorList>
    </citation>
    <scope>NUCLEOTIDE SEQUENCE [LARGE SCALE GENOMIC DNA]</scope>
    <source>
        <strain evidence="4">ATCC 19989 / NBRC 14854 / NCTC 10117 / PG18</strain>
    </source>
</reference>
<dbReference type="HOGENOM" id="CLU_050555_3_1_14"/>
<dbReference type="eggNOG" id="COG3142">
    <property type="taxonomic scope" value="Bacteria"/>
</dbReference>
<dbReference type="PANTHER" id="PTHR12598">
    <property type="entry name" value="COPPER HOMEOSTASIS PROTEIN CUTC"/>
    <property type="match status" value="1"/>
</dbReference>
<sequence length="276" mass="30598">MKDFKTFFTLILHSFFISIKLDKIRKCNMKNIVTEVAVDSYQSALNADLAKAKRVELCSDLVLGGLTPSVGLYNLVRKNTKLDIVVMIRPRSGDFCYSASEIEHIIEDIKVFSSLKADALVVGILNGDFSINLEAMKKVIKAAKNTPIVFHRAFDVVNDQFKELENLKRLGVKRILTSGAKPNCDLGLERIKELVKVANGEITIMPGAGVNANNADKIVQETKATEIHFTAKSIVNTSSLDKSKEVNYSSKELNEHLKIESEVAKITEIIDKIKAA</sequence>
<comment type="subcellular location">
    <subcellularLocation>
        <location evidence="2">Cytoplasm</location>
    </subcellularLocation>
</comment>
<dbReference type="HAMAP" id="MF_00795">
    <property type="entry name" value="CutC"/>
    <property type="match status" value="1"/>
</dbReference>
<proteinExistence type="inferred from homology"/>
<dbReference type="SUPFAM" id="SSF110395">
    <property type="entry name" value="CutC-like"/>
    <property type="match status" value="1"/>
</dbReference>
<dbReference type="Proteomes" id="UP000006810">
    <property type="component" value="Chromosome"/>
</dbReference>
<comment type="similarity">
    <text evidence="1 2">Belongs to the CutC family.</text>
</comment>
<dbReference type="PANTHER" id="PTHR12598:SF0">
    <property type="entry name" value="COPPER HOMEOSTASIS PROTEIN CUTC HOMOLOG"/>
    <property type="match status" value="1"/>
</dbReference>
<organism evidence="3 4">
    <name type="scientific">Mycoplasmopsis fermentans (strain ATCC 19989 / NBRC 14854 / NCTC 10117 / PG18)</name>
    <name type="common">Mycoplasma fermentans</name>
    <dbReference type="NCBI Taxonomy" id="496833"/>
    <lineage>
        <taxon>Bacteria</taxon>
        <taxon>Bacillati</taxon>
        <taxon>Mycoplasmatota</taxon>
        <taxon>Mycoplasmoidales</taxon>
        <taxon>Metamycoplasmataceae</taxon>
        <taxon>Mycoplasmopsis</taxon>
    </lineage>
</organism>
<comment type="caution">
    <text evidence="2">Once thought to be involved in copper homeostasis, experiments in E.coli have shown this is not the case.</text>
</comment>
<protein>
    <recommendedName>
        <fullName evidence="2">PF03932 family protein CutC</fullName>
    </recommendedName>
</protein>
<dbReference type="InterPro" id="IPR036822">
    <property type="entry name" value="CutC-like_dom_sf"/>
</dbReference>
<evidence type="ECO:0000256" key="2">
    <source>
        <dbReference type="HAMAP-Rule" id="MF_00795"/>
    </source>
</evidence>
<dbReference type="GO" id="GO:0005737">
    <property type="term" value="C:cytoplasm"/>
    <property type="evidence" value="ECO:0007669"/>
    <property type="project" value="UniProtKB-SubCell"/>
</dbReference>
<evidence type="ECO:0000313" key="4">
    <source>
        <dbReference type="Proteomes" id="UP000006810"/>
    </source>
</evidence>
<dbReference type="Gene3D" id="3.20.20.380">
    <property type="entry name" value="Copper homeostasis (CutC) domain"/>
    <property type="match status" value="1"/>
</dbReference>
<dbReference type="Pfam" id="PF03932">
    <property type="entry name" value="CutC"/>
    <property type="match status" value="1"/>
</dbReference>
<dbReference type="PATRIC" id="fig|496833.3.peg.887"/>
<keyword evidence="2" id="KW-0963">Cytoplasm</keyword>
<gene>
    <name evidence="2" type="primary">cutC</name>
    <name evidence="3" type="ordered locus">MBIO_0460</name>
</gene>
<dbReference type="AlphaFoldDB" id="C4XF03"/>
<dbReference type="EMBL" id="AP009608">
    <property type="protein sequence ID" value="BAH69725.1"/>
    <property type="molecule type" value="Genomic_DNA"/>
</dbReference>
<dbReference type="FunFam" id="3.20.20.380:FF:000001">
    <property type="entry name" value="Copper homeostasis protein CutC"/>
    <property type="match status" value="1"/>
</dbReference>
<keyword evidence="4" id="KW-1185">Reference proteome</keyword>
<dbReference type="GO" id="GO:0005507">
    <property type="term" value="F:copper ion binding"/>
    <property type="evidence" value="ECO:0007669"/>
    <property type="project" value="TreeGrafter"/>
</dbReference>
<name>C4XF03_MYCFP</name>
<dbReference type="KEGG" id="mfp:MBIO_0460"/>
<dbReference type="InterPro" id="IPR005627">
    <property type="entry name" value="CutC-like"/>
</dbReference>
<evidence type="ECO:0000313" key="3">
    <source>
        <dbReference type="EMBL" id="BAH69725.1"/>
    </source>
</evidence>
<accession>C4XF03</accession>
<evidence type="ECO:0000256" key="1">
    <source>
        <dbReference type="ARBA" id="ARBA00007768"/>
    </source>
</evidence>